<feature type="compositionally biased region" description="Basic and acidic residues" evidence="1">
    <location>
        <begin position="48"/>
        <end position="82"/>
    </location>
</feature>
<feature type="compositionally biased region" description="Basic and acidic residues" evidence="1">
    <location>
        <begin position="298"/>
        <end position="309"/>
    </location>
</feature>
<protein>
    <submittedName>
        <fullName evidence="2">Uncharacterized protein</fullName>
    </submittedName>
</protein>
<proteinExistence type="predicted"/>
<feature type="compositionally biased region" description="Basic and acidic residues" evidence="1">
    <location>
        <begin position="271"/>
        <end position="283"/>
    </location>
</feature>
<dbReference type="InterPro" id="IPR055621">
    <property type="entry name" value="DUF7197"/>
</dbReference>
<dbReference type="EMBL" id="MN739752">
    <property type="protein sequence ID" value="QHT24985.1"/>
    <property type="molecule type" value="Genomic_DNA"/>
</dbReference>
<reference evidence="2" key="1">
    <citation type="journal article" date="2020" name="Nature">
        <title>Giant virus diversity and host interactions through global metagenomics.</title>
        <authorList>
            <person name="Schulz F."/>
            <person name="Roux S."/>
            <person name="Paez-Espino D."/>
            <person name="Jungbluth S."/>
            <person name="Walsh D.A."/>
            <person name="Denef V.J."/>
            <person name="McMahon K.D."/>
            <person name="Konstantinidis K.T."/>
            <person name="Eloe-Fadrosh E.A."/>
            <person name="Kyrpides N.C."/>
            <person name="Woyke T."/>
        </authorList>
    </citation>
    <scope>NUCLEOTIDE SEQUENCE</scope>
    <source>
        <strain evidence="2">GVMAG-M-3300023179-150</strain>
    </source>
</reference>
<feature type="compositionally biased region" description="Basic and acidic residues" evidence="1">
    <location>
        <begin position="1"/>
        <end position="18"/>
    </location>
</feature>
<evidence type="ECO:0000313" key="2">
    <source>
        <dbReference type="EMBL" id="QHT24985.1"/>
    </source>
</evidence>
<feature type="compositionally biased region" description="Polar residues" evidence="1">
    <location>
        <begin position="21"/>
        <end position="46"/>
    </location>
</feature>
<sequence length="331" mass="37985">MTKKDTSSKKPSNKDKVSPTEIPTTHTIISSNDTQNKPLNVQNVTTKSNDKEKNKDKSNSSSDKDKDKDKSSSSSDKDKDKSGSSSSSLSRKQKKLITRLNSSYCKTGKMERILPILTGKSKISLRLIDWFVTNYAKVNNTYYSLSVLKAKRESKDKELKKTNEVSVINSPTISNNNVKTTQKKGKDNKLSYFNDLFFVYPSYRQELKTNSKKRFDVFCRNGSINYYYDDKKFIETNDGQLNFFDWADNMYVIDYIEENYDDIEKDMEARNVKKPSGKKESQKGKKKANTIAVSPLTKETESQKVSKRREISESALKTIHHIKHRSVVSFD</sequence>
<dbReference type="Pfam" id="PF23827">
    <property type="entry name" value="DUF7197"/>
    <property type="match status" value="2"/>
</dbReference>
<accession>A0A6C0EC79</accession>
<feature type="region of interest" description="Disordered" evidence="1">
    <location>
        <begin position="1"/>
        <end position="94"/>
    </location>
</feature>
<feature type="region of interest" description="Disordered" evidence="1">
    <location>
        <begin position="271"/>
        <end position="309"/>
    </location>
</feature>
<dbReference type="AlphaFoldDB" id="A0A6C0EC79"/>
<organism evidence="2">
    <name type="scientific">viral metagenome</name>
    <dbReference type="NCBI Taxonomy" id="1070528"/>
    <lineage>
        <taxon>unclassified sequences</taxon>
        <taxon>metagenomes</taxon>
        <taxon>organismal metagenomes</taxon>
    </lineage>
</organism>
<evidence type="ECO:0000256" key="1">
    <source>
        <dbReference type="SAM" id="MobiDB-lite"/>
    </source>
</evidence>
<name>A0A6C0EC79_9ZZZZ</name>